<dbReference type="EMBL" id="ML978070">
    <property type="protein sequence ID" value="KAF2014381.1"/>
    <property type="molecule type" value="Genomic_DNA"/>
</dbReference>
<evidence type="ECO:0000259" key="1">
    <source>
        <dbReference type="Pfam" id="PF17172"/>
    </source>
</evidence>
<dbReference type="SFLD" id="SFLDS00019">
    <property type="entry name" value="Glutathione_Transferase_(cytos"/>
    <property type="match status" value="1"/>
</dbReference>
<organism evidence="2 3">
    <name type="scientific">Aaosphaeria arxii CBS 175.79</name>
    <dbReference type="NCBI Taxonomy" id="1450172"/>
    <lineage>
        <taxon>Eukaryota</taxon>
        <taxon>Fungi</taxon>
        <taxon>Dikarya</taxon>
        <taxon>Ascomycota</taxon>
        <taxon>Pezizomycotina</taxon>
        <taxon>Dothideomycetes</taxon>
        <taxon>Pleosporomycetidae</taxon>
        <taxon>Pleosporales</taxon>
        <taxon>Pleosporales incertae sedis</taxon>
        <taxon>Aaosphaeria</taxon>
    </lineage>
</organism>
<dbReference type="AlphaFoldDB" id="A0A6A5XNP0"/>
<dbReference type="PANTHER" id="PTHR12289:SF41">
    <property type="entry name" value="FAILED AXON CONNECTIONS-RELATED"/>
    <property type="match status" value="1"/>
</dbReference>
<dbReference type="PANTHER" id="PTHR12289">
    <property type="entry name" value="METAXIN RELATED"/>
    <property type="match status" value="1"/>
</dbReference>
<evidence type="ECO:0000313" key="2">
    <source>
        <dbReference type="EMBL" id="KAF2014381.1"/>
    </source>
</evidence>
<dbReference type="SFLD" id="SFLDG01180">
    <property type="entry name" value="SUF1"/>
    <property type="match status" value="1"/>
</dbReference>
<dbReference type="GO" id="GO:0005737">
    <property type="term" value="C:cytoplasm"/>
    <property type="evidence" value="ECO:0007669"/>
    <property type="project" value="TreeGrafter"/>
</dbReference>
<name>A0A6A5XNP0_9PLEO</name>
<reference evidence="2" key="1">
    <citation type="journal article" date="2020" name="Stud. Mycol.">
        <title>101 Dothideomycetes genomes: a test case for predicting lifestyles and emergence of pathogens.</title>
        <authorList>
            <person name="Haridas S."/>
            <person name="Albert R."/>
            <person name="Binder M."/>
            <person name="Bloem J."/>
            <person name="Labutti K."/>
            <person name="Salamov A."/>
            <person name="Andreopoulos B."/>
            <person name="Baker S."/>
            <person name="Barry K."/>
            <person name="Bills G."/>
            <person name="Bluhm B."/>
            <person name="Cannon C."/>
            <person name="Castanera R."/>
            <person name="Culley D."/>
            <person name="Daum C."/>
            <person name="Ezra D."/>
            <person name="Gonzalez J."/>
            <person name="Henrissat B."/>
            <person name="Kuo A."/>
            <person name="Liang C."/>
            <person name="Lipzen A."/>
            <person name="Lutzoni F."/>
            <person name="Magnuson J."/>
            <person name="Mondo S."/>
            <person name="Nolan M."/>
            <person name="Ohm R."/>
            <person name="Pangilinan J."/>
            <person name="Park H.-J."/>
            <person name="Ramirez L."/>
            <person name="Alfaro M."/>
            <person name="Sun H."/>
            <person name="Tritt A."/>
            <person name="Yoshinaga Y."/>
            <person name="Zwiers L.-H."/>
            <person name="Turgeon B."/>
            <person name="Goodwin S."/>
            <person name="Spatafora J."/>
            <person name="Crous P."/>
            <person name="Grigoriev I."/>
        </authorList>
    </citation>
    <scope>NUCLEOTIDE SEQUENCE</scope>
    <source>
        <strain evidence="2">CBS 175.79</strain>
    </source>
</reference>
<feature type="domain" description="Thioredoxin-like fold" evidence="1">
    <location>
        <begin position="24"/>
        <end position="126"/>
    </location>
</feature>
<evidence type="ECO:0000313" key="3">
    <source>
        <dbReference type="Proteomes" id="UP000799778"/>
    </source>
</evidence>
<sequence length="261" mass="28874">MSKPTPAITLFRGSDTPRQYVWSPFVTKLEFRLRVGGLTYTPACGSPRASPTGQIPYITLTSQDKDGDVKSLGDSTRITQHFIAASALRDLNAGLSAKDAALDVALRCLIEERLNACHGYERWVVNYYTMRDGVLGSIPWAPRVLIGLLAARKNGVKMEAAGLAGLSEEEVFRRVEAVWEVVARLLESARPKREGDGWWVLAGKEPTEADATVFGFAASVMVCGAAGGSKRLLREKFPVIVEWAGWVHKGWFKEYELWKEE</sequence>
<gene>
    <name evidence="2" type="ORF">BU24DRAFT_213582</name>
</gene>
<keyword evidence="3" id="KW-1185">Reference proteome</keyword>
<proteinExistence type="predicted"/>
<dbReference type="InterPro" id="IPR012336">
    <property type="entry name" value="Thioredoxin-like_fold"/>
</dbReference>
<dbReference type="InterPro" id="IPR040079">
    <property type="entry name" value="Glutathione_S-Trfase"/>
</dbReference>
<dbReference type="OrthoDB" id="5809458at2759"/>
<protein>
    <recommendedName>
        <fullName evidence="1">Thioredoxin-like fold domain-containing protein</fullName>
    </recommendedName>
</protein>
<dbReference type="Proteomes" id="UP000799778">
    <property type="component" value="Unassembled WGS sequence"/>
</dbReference>
<dbReference type="GeneID" id="54279364"/>
<dbReference type="Pfam" id="PF17172">
    <property type="entry name" value="GST_N_4"/>
    <property type="match status" value="1"/>
</dbReference>
<dbReference type="RefSeq" id="XP_033382720.1">
    <property type="nucleotide sequence ID" value="XM_033521967.1"/>
</dbReference>
<accession>A0A6A5XNP0</accession>
<dbReference type="CDD" id="cd03193">
    <property type="entry name" value="GST_C_Metaxin"/>
    <property type="match status" value="1"/>
</dbReference>
<dbReference type="InterPro" id="IPR050931">
    <property type="entry name" value="Mito_Protein_Transport_Metaxin"/>
</dbReference>